<keyword evidence="1" id="KW-1133">Transmembrane helix</keyword>
<evidence type="ECO:0000313" key="2">
    <source>
        <dbReference type="EMBL" id="CDW47727.1"/>
    </source>
</evidence>
<organism evidence="2">
    <name type="scientific">Lepeophtheirus salmonis</name>
    <name type="common">Salmon louse</name>
    <name type="synonym">Caligus salmonis</name>
    <dbReference type="NCBI Taxonomy" id="72036"/>
    <lineage>
        <taxon>Eukaryota</taxon>
        <taxon>Metazoa</taxon>
        <taxon>Ecdysozoa</taxon>
        <taxon>Arthropoda</taxon>
        <taxon>Crustacea</taxon>
        <taxon>Multicrustacea</taxon>
        <taxon>Hexanauplia</taxon>
        <taxon>Copepoda</taxon>
        <taxon>Siphonostomatoida</taxon>
        <taxon>Caligidae</taxon>
        <taxon>Lepeophtheirus</taxon>
    </lineage>
</organism>
<dbReference type="AlphaFoldDB" id="A0A0K2VC14"/>
<name>A0A0K2VC14_LEPSM</name>
<proteinExistence type="predicted"/>
<keyword evidence="1" id="KW-0472">Membrane</keyword>
<sequence>GTKYIYFTGAKVICGVSINTSYVWSYFLFRICILFSHVCLRKTAINLNLLTTSIFGLEL</sequence>
<accession>A0A0K2VC14</accession>
<feature type="transmembrane region" description="Helical" evidence="1">
    <location>
        <begin position="22"/>
        <end position="40"/>
    </location>
</feature>
<protein>
    <submittedName>
        <fullName evidence="2">Uncharacterized protein</fullName>
    </submittedName>
</protein>
<reference evidence="2" key="1">
    <citation type="submission" date="2014-05" db="EMBL/GenBank/DDBJ databases">
        <authorList>
            <person name="Chronopoulou M."/>
        </authorList>
    </citation>
    <scope>NUCLEOTIDE SEQUENCE</scope>
    <source>
        <tissue evidence="2">Whole organism</tissue>
    </source>
</reference>
<evidence type="ECO:0000256" key="1">
    <source>
        <dbReference type="SAM" id="Phobius"/>
    </source>
</evidence>
<keyword evidence="1" id="KW-0812">Transmembrane</keyword>
<feature type="non-terminal residue" evidence="2">
    <location>
        <position position="1"/>
    </location>
</feature>
<dbReference type="EMBL" id="HACA01030366">
    <property type="protein sequence ID" value="CDW47727.1"/>
    <property type="molecule type" value="Transcribed_RNA"/>
</dbReference>